<name>A0ABP0PFV2_9DINO</name>
<dbReference type="InterPro" id="IPR018247">
    <property type="entry name" value="EF_Hand_1_Ca_BS"/>
</dbReference>
<feature type="non-terminal residue" evidence="2">
    <location>
        <position position="306"/>
    </location>
</feature>
<dbReference type="InterPro" id="IPR011004">
    <property type="entry name" value="Trimer_LpxA-like_sf"/>
</dbReference>
<dbReference type="InterPro" id="IPR041561">
    <property type="entry name" value="PglD_N"/>
</dbReference>
<dbReference type="Gene3D" id="3.40.50.20">
    <property type="match status" value="1"/>
</dbReference>
<comment type="caution">
    <text evidence="2">The sequence shown here is derived from an EMBL/GenBank/DDBJ whole genome shotgun (WGS) entry which is preliminary data.</text>
</comment>
<feature type="domain" description="PglD N-terminal" evidence="1">
    <location>
        <begin position="171"/>
        <end position="233"/>
    </location>
</feature>
<gene>
    <name evidence="2" type="ORF">SCF082_LOCUS36407</name>
</gene>
<dbReference type="InterPro" id="IPR053783">
    <property type="entry name" value="Dockerin_dom_GC-type"/>
</dbReference>
<dbReference type="NCBIfam" id="NF041540">
    <property type="entry name" value="dockerin_GC"/>
    <property type="match status" value="1"/>
</dbReference>
<sequence>MTTGSWSSGTVLGFTRTHQWIATIGETASTARVDVFWLGRPNWEGTEVCLEGLVGDDVVVSDCFIHPGATPDDIQHTRMEIAGTEFDRIRFICRGGTVPGELDGILAVFDNVAIEAGEACRADIDGDGELTIFDFLGYQNLFDAGDLQADFDGDGELTIFDFLAFQNEFDAGHAKVVADAARAVGVTIAGFVDDDPEARVPGLEHLGPIERAGDDWHLCIGDVATRVRVLESLLGLGIVIVHPAAIVSPTATLEAGVFVGPGAIVNADAHIEANAIVNSGAIIEHDARVGHASHIAPGSVLCGAVT</sequence>
<evidence type="ECO:0000313" key="3">
    <source>
        <dbReference type="Proteomes" id="UP001642464"/>
    </source>
</evidence>
<dbReference type="EMBL" id="CAXAMM010035810">
    <property type="protein sequence ID" value="CAK9074920.1"/>
    <property type="molecule type" value="Genomic_DNA"/>
</dbReference>
<evidence type="ECO:0000313" key="2">
    <source>
        <dbReference type="EMBL" id="CAK9074920.1"/>
    </source>
</evidence>
<organism evidence="2 3">
    <name type="scientific">Durusdinium trenchii</name>
    <dbReference type="NCBI Taxonomy" id="1381693"/>
    <lineage>
        <taxon>Eukaryota</taxon>
        <taxon>Sar</taxon>
        <taxon>Alveolata</taxon>
        <taxon>Dinophyceae</taxon>
        <taxon>Suessiales</taxon>
        <taxon>Symbiodiniaceae</taxon>
        <taxon>Durusdinium</taxon>
    </lineage>
</organism>
<dbReference type="Proteomes" id="UP001642464">
    <property type="component" value="Unassembled WGS sequence"/>
</dbReference>
<keyword evidence="3" id="KW-1185">Reference proteome</keyword>
<dbReference type="Gene3D" id="2.160.10.10">
    <property type="entry name" value="Hexapeptide repeat proteins"/>
    <property type="match status" value="1"/>
</dbReference>
<protein>
    <submittedName>
        <fullName evidence="2">UDP-N-acetylbacillosamine N-acetyltransferase</fullName>
    </submittedName>
</protein>
<dbReference type="Pfam" id="PF17836">
    <property type="entry name" value="PglD_N"/>
    <property type="match status" value="1"/>
</dbReference>
<proteinExistence type="predicted"/>
<dbReference type="SUPFAM" id="SSF51161">
    <property type="entry name" value="Trimeric LpxA-like enzymes"/>
    <property type="match status" value="1"/>
</dbReference>
<accession>A0ABP0PFV2</accession>
<dbReference type="PROSITE" id="PS00018">
    <property type="entry name" value="EF_HAND_1"/>
    <property type="match status" value="2"/>
</dbReference>
<reference evidence="2 3" key="1">
    <citation type="submission" date="2024-02" db="EMBL/GenBank/DDBJ databases">
        <authorList>
            <person name="Chen Y."/>
            <person name="Shah S."/>
            <person name="Dougan E. K."/>
            <person name="Thang M."/>
            <person name="Chan C."/>
        </authorList>
    </citation>
    <scope>NUCLEOTIDE SEQUENCE [LARGE SCALE GENOMIC DNA]</scope>
</reference>
<evidence type="ECO:0000259" key="1">
    <source>
        <dbReference type="Pfam" id="PF17836"/>
    </source>
</evidence>